<keyword evidence="4 10" id="KW-0347">Helicase</keyword>
<evidence type="ECO:0000256" key="3">
    <source>
        <dbReference type="ARBA" id="ARBA00022801"/>
    </source>
</evidence>
<dbReference type="EMBL" id="JAEACQ010000392">
    <property type="protein sequence ID" value="MBL7633649.1"/>
    <property type="molecule type" value="Genomic_DNA"/>
</dbReference>
<keyword evidence="14" id="KW-1185">Reference proteome</keyword>
<dbReference type="GO" id="GO:0000725">
    <property type="term" value="P:recombinational repair"/>
    <property type="evidence" value="ECO:0007669"/>
    <property type="project" value="TreeGrafter"/>
</dbReference>
<dbReference type="Pfam" id="PF00580">
    <property type="entry name" value="UvrD-helicase"/>
    <property type="match status" value="1"/>
</dbReference>
<dbReference type="Proteomes" id="UP000604475">
    <property type="component" value="Unassembled WGS sequence"/>
</dbReference>
<evidence type="ECO:0000256" key="11">
    <source>
        <dbReference type="SAM" id="MobiDB-lite"/>
    </source>
</evidence>
<evidence type="ECO:0000313" key="14">
    <source>
        <dbReference type="Proteomes" id="UP000604475"/>
    </source>
</evidence>
<feature type="region of interest" description="Disordered" evidence="11">
    <location>
        <begin position="197"/>
        <end position="217"/>
    </location>
</feature>
<feature type="domain" description="UvrD-like helicase ATP-binding" evidence="12">
    <location>
        <begin position="259"/>
        <end position="547"/>
    </location>
</feature>
<evidence type="ECO:0000313" key="13">
    <source>
        <dbReference type="EMBL" id="MBL7633649.1"/>
    </source>
</evidence>
<evidence type="ECO:0000256" key="1">
    <source>
        <dbReference type="ARBA" id="ARBA00009922"/>
    </source>
</evidence>
<comment type="catalytic activity">
    <reaction evidence="7">
        <text>Couples ATP hydrolysis with the unwinding of duplex DNA by translocating in the 3'-5' direction.</text>
        <dbReference type="EC" id="5.6.2.4"/>
    </reaction>
</comment>
<gene>
    <name evidence="13" type="ORF">I7412_42165</name>
</gene>
<dbReference type="GO" id="GO:0043138">
    <property type="term" value="F:3'-5' DNA helicase activity"/>
    <property type="evidence" value="ECO:0007669"/>
    <property type="project" value="UniProtKB-EC"/>
</dbReference>
<evidence type="ECO:0000256" key="4">
    <source>
        <dbReference type="ARBA" id="ARBA00022806"/>
    </source>
</evidence>
<dbReference type="InterPro" id="IPR014016">
    <property type="entry name" value="UvrD-like_ATP-bd"/>
</dbReference>
<dbReference type="InterPro" id="IPR000212">
    <property type="entry name" value="DNA_helicase_UvrD/REP"/>
</dbReference>
<evidence type="ECO:0000256" key="8">
    <source>
        <dbReference type="ARBA" id="ARBA00034808"/>
    </source>
</evidence>
<evidence type="ECO:0000256" key="7">
    <source>
        <dbReference type="ARBA" id="ARBA00034617"/>
    </source>
</evidence>
<evidence type="ECO:0000256" key="5">
    <source>
        <dbReference type="ARBA" id="ARBA00022840"/>
    </source>
</evidence>
<keyword evidence="5 10" id="KW-0067">ATP-binding</keyword>
<evidence type="ECO:0000256" key="2">
    <source>
        <dbReference type="ARBA" id="ARBA00022741"/>
    </source>
</evidence>
<keyword evidence="3 10" id="KW-0378">Hydrolase</keyword>
<evidence type="ECO:0000259" key="12">
    <source>
        <dbReference type="PROSITE" id="PS51198"/>
    </source>
</evidence>
<organism evidence="13 14">
    <name type="scientific">Frankia nepalensis</name>
    <dbReference type="NCBI Taxonomy" id="1836974"/>
    <lineage>
        <taxon>Bacteria</taxon>
        <taxon>Bacillati</taxon>
        <taxon>Actinomycetota</taxon>
        <taxon>Actinomycetes</taxon>
        <taxon>Frankiales</taxon>
        <taxon>Frankiaceae</taxon>
        <taxon>Frankia</taxon>
    </lineage>
</organism>
<dbReference type="GO" id="GO:0005524">
    <property type="term" value="F:ATP binding"/>
    <property type="evidence" value="ECO:0007669"/>
    <property type="project" value="UniProtKB-UniRule"/>
</dbReference>
<dbReference type="SUPFAM" id="SSF52540">
    <property type="entry name" value="P-loop containing nucleoside triphosphate hydrolases"/>
    <property type="match status" value="1"/>
</dbReference>
<dbReference type="EC" id="5.6.2.4" evidence="8"/>
<dbReference type="InterPro" id="IPR027417">
    <property type="entry name" value="P-loop_NTPase"/>
</dbReference>
<dbReference type="PANTHER" id="PTHR11070">
    <property type="entry name" value="UVRD / RECB / PCRA DNA HELICASE FAMILY MEMBER"/>
    <property type="match status" value="1"/>
</dbReference>
<dbReference type="RefSeq" id="WP_203006560.1">
    <property type="nucleotide sequence ID" value="NZ_JADWYU010000163.1"/>
</dbReference>
<proteinExistence type="inferred from homology"/>
<sequence>MARLGIDRDFLLDFARLDKPVREKVTDTFAKFERATHAGVHLEKIVNARDDRLRTIRIDQFWRGVVLAPDDGDLFTLLKVLPHDDAYHWAQRRRVSVNAATGRIEIRDSVALDQTLPELARWASRAAEVRRLLAGVDDATLRRLGVDDQTLAFARALTDVAQLEAARAFLPDSQWSVLYGLAAGMTPEEVWADLAAATSTSGGERRPAVTDGATAGRARFDPDDVTAAVRRSQDRVVLVSGPAELLSMLSHPFDLWRVFLHPVQNKVAFGHYRGPARVTGGPGTGKTVVALHRARHLAVGGEGPVLLTTFTRALTSTIEASLALLAEEVEIRDRITVLTVDQVANRIYREAHGNPPLLAGSDETLLWQQILAEHGLPLRDRFVADEWRQVILGHGITDIAGYQAASRAGRGQALTAGQRARVWTVIEAFQARLREQGVVTYAMVCAEATRLLQAGAVRPDLFGAHAPRVPVPRGGRRPFRHVVVDEAQDLSPVQWRLLRAVVGPDENDLFLAGDAHQRIYGNRVTLREHGIVVTGRASRLTINYRTTAEILAWSLGMLRDERINDLDGGLDSIAGYRSELRGRRPVLVAAPTPSDELKGLVDVIRRWLDEGIDSAEIGVAARRNTLVDEAVAALGDAGIIARALSKPKLKGRRGAAPVRPVAVGSMHGMKGLEFRCLAVVGVSEGIVPAHGSVTPADEDPYAHTQDLQQERCALFVACTRAREQLYVSWSGTPSPFLAAVR</sequence>
<dbReference type="AlphaFoldDB" id="A0A937RRN9"/>
<protein>
    <recommendedName>
        <fullName evidence="8">DNA 3'-5' helicase</fullName>
        <ecNumber evidence="8">5.6.2.4</ecNumber>
    </recommendedName>
</protein>
<evidence type="ECO:0000256" key="10">
    <source>
        <dbReference type="PROSITE-ProRule" id="PRU00560"/>
    </source>
</evidence>
<evidence type="ECO:0000256" key="9">
    <source>
        <dbReference type="ARBA" id="ARBA00048988"/>
    </source>
</evidence>
<dbReference type="InterPro" id="IPR013986">
    <property type="entry name" value="DExx_box_DNA_helicase_dom_sf"/>
</dbReference>
<dbReference type="InterPro" id="IPR014017">
    <property type="entry name" value="DNA_helicase_UvrD-like_C"/>
</dbReference>
<accession>A0A937RRN9</accession>
<dbReference type="PANTHER" id="PTHR11070:SF45">
    <property type="entry name" value="DNA 3'-5' HELICASE"/>
    <property type="match status" value="1"/>
</dbReference>
<comment type="catalytic activity">
    <reaction evidence="9">
        <text>ATP + H2O = ADP + phosphate + H(+)</text>
        <dbReference type="Rhea" id="RHEA:13065"/>
        <dbReference type="ChEBI" id="CHEBI:15377"/>
        <dbReference type="ChEBI" id="CHEBI:15378"/>
        <dbReference type="ChEBI" id="CHEBI:30616"/>
        <dbReference type="ChEBI" id="CHEBI:43474"/>
        <dbReference type="ChEBI" id="CHEBI:456216"/>
        <dbReference type="EC" id="5.6.2.4"/>
    </reaction>
</comment>
<comment type="similarity">
    <text evidence="1">Belongs to the helicase family. UvrD subfamily.</text>
</comment>
<comment type="caution">
    <text evidence="13">The sequence shown here is derived from an EMBL/GenBank/DDBJ whole genome shotgun (WGS) entry which is preliminary data.</text>
</comment>
<dbReference type="GO" id="GO:0016787">
    <property type="term" value="F:hydrolase activity"/>
    <property type="evidence" value="ECO:0007669"/>
    <property type="project" value="UniProtKB-UniRule"/>
</dbReference>
<name>A0A937RRN9_9ACTN</name>
<dbReference type="GO" id="GO:0003677">
    <property type="term" value="F:DNA binding"/>
    <property type="evidence" value="ECO:0007669"/>
    <property type="project" value="UniProtKB-KW"/>
</dbReference>
<dbReference type="PROSITE" id="PS51198">
    <property type="entry name" value="UVRD_HELICASE_ATP_BIND"/>
    <property type="match status" value="1"/>
</dbReference>
<evidence type="ECO:0000256" key="6">
    <source>
        <dbReference type="ARBA" id="ARBA00023235"/>
    </source>
</evidence>
<keyword evidence="6" id="KW-0413">Isomerase</keyword>
<keyword evidence="2 10" id="KW-0547">Nucleotide-binding</keyword>
<feature type="binding site" evidence="10">
    <location>
        <begin position="280"/>
        <end position="287"/>
    </location>
    <ligand>
        <name>ATP</name>
        <dbReference type="ChEBI" id="CHEBI:30616"/>
    </ligand>
</feature>
<dbReference type="Gene3D" id="1.10.10.160">
    <property type="match status" value="1"/>
</dbReference>
<reference evidence="13" key="1">
    <citation type="submission" date="2020-12" db="EMBL/GenBank/DDBJ databases">
        <title>Genomic characterization of non-nitrogen-fixing Frankia strains.</title>
        <authorList>
            <person name="Carlos-Shanley C."/>
            <person name="Guerra T."/>
            <person name="Hahn D."/>
        </authorList>
    </citation>
    <scope>NUCLEOTIDE SEQUENCE</scope>
    <source>
        <strain evidence="13">CN6</strain>
    </source>
</reference>
<dbReference type="Pfam" id="PF13361">
    <property type="entry name" value="UvrD_C"/>
    <property type="match status" value="1"/>
</dbReference>
<dbReference type="Gene3D" id="3.40.50.300">
    <property type="entry name" value="P-loop containing nucleotide triphosphate hydrolases"/>
    <property type="match status" value="2"/>
</dbReference>